<evidence type="ECO:0000259" key="4">
    <source>
        <dbReference type="PROSITE" id="PS50043"/>
    </source>
</evidence>
<dbReference type="EMBL" id="BSNJ01000003">
    <property type="protein sequence ID" value="GLQ20660.1"/>
    <property type="molecule type" value="Genomic_DNA"/>
</dbReference>
<proteinExistence type="predicted"/>
<dbReference type="Pfam" id="PF00196">
    <property type="entry name" value="GerE"/>
    <property type="match status" value="1"/>
</dbReference>
<dbReference type="InterPro" id="IPR016032">
    <property type="entry name" value="Sig_transdc_resp-reg_C-effctor"/>
</dbReference>
<evidence type="ECO:0000256" key="2">
    <source>
        <dbReference type="ARBA" id="ARBA00023125"/>
    </source>
</evidence>
<keyword evidence="3" id="KW-0804">Transcription</keyword>
<dbReference type="PANTHER" id="PTHR44688:SF16">
    <property type="entry name" value="DNA-BINDING TRANSCRIPTIONAL ACTIVATOR DEVR_DOSR"/>
    <property type="match status" value="1"/>
</dbReference>
<dbReference type="Gene3D" id="1.10.10.10">
    <property type="entry name" value="Winged helix-like DNA-binding domain superfamily/Winged helix DNA-binding domain"/>
    <property type="match status" value="1"/>
</dbReference>
<dbReference type="PANTHER" id="PTHR44688">
    <property type="entry name" value="DNA-BINDING TRANSCRIPTIONAL ACTIVATOR DEVR_DOSR"/>
    <property type="match status" value="1"/>
</dbReference>
<accession>A0ABQ5V1X8</accession>
<protein>
    <recommendedName>
        <fullName evidence="4">HTH luxR-type domain-containing protein</fullName>
    </recommendedName>
</protein>
<dbReference type="PROSITE" id="PS50043">
    <property type="entry name" value="HTH_LUXR_2"/>
    <property type="match status" value="1"/>
</dbReference>
<reference evidence="5" key="1">
    <citation type="journal article" date="2014" name="Int. J. Syst. Evol. Microbiol.">
        <title>Complete genome of a new Firmicutes species belonging to the dominant human colonic microbiota ('Ruminococcus bicirculans') reveals two chromosomes and a selective capacity to utilize plant glucans.</title>
        <authorList>
            <consortium name="NISC Comparative Sequencing Program"/>
            <person name="Wegmann U."/>
            <person name="Louis P."/>
            <person name="Goesmann A."/>
            <person name="Henrissat B."/>
            <person name="Duncan S.H."/>
            <person name="Flint H.J."/>
        </authorList>
    </citation>
    <scope>NUCLEOTIDE SEQUENCE</scope>
    <source>
        <strain evidence="5">NBRC 108216</strain>
    </source>
</reference>
<evidence type="ECO:0000256" key="3">
    <source>
        <dbReference type="ARBA" id="ARBA00023163"/>
    </source>
</evidence>
<dbReference type="SUPFAM" id="SSF46894">
    <property type="entry name" value="C-terminal effector domain of the bipartite response regulators"/>
    <property type="match status" value="1"/>
</dbReference>
<comment type="caution">
    <text evidence="5">The sequence shown here is derived from an EMBL/GenBank/DDBJ whole genome shotgun (WGS) entry which is preliminary data.</text>
</comment>
<dbReference type="SMART" id="SM00421">
    <property type="entry name" value="HTH_LUXR"/>
    <property type="match status" value="1"/>
</dbReference>
<keyword evidence="1" id="KW-0805">Transcription regulation</keyword>
<dbReference type="InterPro" id="IPR000792">
    <property type="entry name" value="Tscrpt_reg_LuxR_C"/>
</dbReference>
<keyword evidence="6" id="KW-1185">Reference proteome</keyword>
<dbReference type="PRINTS" id="PR00038">
    <property type="entry name" value="HTHLUXR"/>
</dbReference>
<feature type="domain" description="HTH luxR-type" evidence="4">
    <location>
        <begin position="161"/>
        <end position="226"/>
    </location>
</feature>
<dbReference type="InterPro" id="IPR036388">
    <property type="entry name" value="WH-like_DNA-bd_sf"/>
</dbReference>
<dbReference type="CDD" id="cd06170">
    <property type="entry name" value="LuxR_C_like"/>
    <property type="match status" value="1"/>
</dbReference>
<gene>
    <name evidence="5" type="ORF">GCM10007854_16150</name>
</gene>
<keyword evidence="2" id="KW-0238">DNA-binding</keyword>
<evidence type="ECO:0000256" key="1">
    <source>
        <dbReference type="ARBA" id="ARBA00023015"/>
    </source>
</evidence>
<organism evidence="5 6">
    <name type="scientific">Algimonas porphyrae</name>
    <dbReference type="NCBI Taxonomy" id="1128113"/>
    <lineage>
        <taxon>Bacteria</taxon>
        <taxon>Pseudomonadati</taxon>
        <taxon>Pseudomonadota</taxon>
        <taxon>Alphaproteobacteria</taxon>
        <taxon>Maricaulales</taxon>
        <taxon>Robiginitomaculaceae</taxon>
        <taxon>Algimonas</taxon>
    </lineage>
</organism>
<evidence type="ECO:0000313" key="6">
    <source>
        <dbReference type="Proteomes" id="UP001161390"/>
    </source>
</evidence>
<dbReference type="Proteomes" id="UP001161390">
    <property type="component" value="Unassembled WGS sequence"/>
</dbReference>
<name>A0ABQ5V1X8_9PROT</name>
<reference evidence="5" key="2">
    <citation type="submission" date="2023-01" db="EMBL/GenBank/DDBJ databases">
        <title>Draft genome sequence of Algimonas porphyrae strain NBRC 108216.</title>
        <authorList>
            <person name="Sun Q."/>
            <person name="Mori K."/>
        </authorList>
    </citation>
    <scope>NUCLEOTIDE SEQUENCE</scope>
    <source>
        <strain evidence="5">NBRC 108216</strain>
    </source>
</reference>
<sequence>MESDGNMSEWAEQIEQQVDQGWTDPAADIGGRTASAPGHVTPRDDLLPDMVKACPVALCAVDQNRKIHYANAEFQQLVRLCPTLGSTTHIAVRSGSASLDLRAAVIDVIESGEGRTVHISLPDHAHGLSVLVTPLTVQGRVLLSVLPPRALMIDHRQIQRAVRLRWSLSEREAECALLLGQGMPAKRIAEMRGVSLPTIRTHLQSIREKLGVGSSLEAAAMIGNLSRHMGMAA</sequence>
<evidence type="ECO:0000313" key="5">
    <source>
        <dbReference type="EMBL" id="GLQ20660.1"/>
    </source>
</evidence>